<feature type="domain" description="HotDog ACOT-type" evidence="11">
    <location>
        <begin position="34"/>
        <end position="146"/>
    </location>
</feature>
<comment type="pathway">
    <text evidence="3">Lipid metabolism; fatty acid metabolism.</text>
</comment>
<reference evidence="12" key="2">
    <citation type="submission" date="2025-09" db="UniProtKB">
        <authorList>
            <consortium name="Ensembl"/>
        </authorList>
    </citation>
    <scope>IDENTIFICATION</scope>
</reference>
<dbReference type="Gene3D" id="3.30.530.20">
    <property type="match status" value="1"/>
</dbReference>
<dbReference type="Pfam" id="PF01852">
    <property type="entry name" value="START"/>
    <property type="match status" value="1"/>
</dbReference>
<evidence type="ECO:0000313" key="12">
    <source>
        <dbReference type="Ensembl" id="ENSSTUP00000088735.1"/>
    </source>
</evidence>
<dbReference type="Pfam" id="PF03061">
    <property type="entry name" value="4HBT"/>
    <property type="match status" value="2"/>
</dbReference>
<evidence type="ECO:0000259" key="11">
    <source>
        <dbReference type="PROSITE" id="PS51770"/>
    </source>
</evidence>
<dbReference type="FunFam" id="3.10.129.10:FF:000020">
    <property type="entry name" value="Acyl-coenzyme A thioesterase 11"/>
    <property type="match status" value="1"/>
</dbReference>
<keyword evidence="4" id="KW-0719">Serine esterase</keyword>
<dbReference type="Proteomes" id="UP000472277">
    <property type="component" value="Chromosome 21"/>
</dbReference>
<dbReference type="InterPro" id="IPR029069">
    <property type="entry name" value="HotDog_dom_sf"/>
</dbReference>
<protein>
    <submittedName>
        <fullName evidence="12">Acyl-CoA thioesterase 11</fullName>
    </submittedName>
</protein>
<dbReference type="InterPro" id="IPR033120">
    <property type="entry name" value="HOTDOG_ACOT"/>
</dbReference>
<evidence type="ECO:0000256" key="8">
    <source>
        <dbReference type="ARBA" id="ARBA00022832"/>
    </source>
</evidence>
<dbReference type="GO" id="GO:0006631">
    <property type="term" value="P:fatty acid metabolic process"/>
    <property type="evidence" value="ECO:0007669"/>
    <property type="project" value="UniProtKB-UniPathway"/>
</dbReference>
<keyword evidence="6" id="KW-0677">Repeat</keyword>
<keyword evidence="9" id="KW-0443">Lipid metabolism</keyword>
<dbReference type="Ensembl" id="ENSSTUT00000094406.1">
    <property type="protein sequence ID" value="ENSSTUP00000088735.1"/>
    <property type="gene ID" value="ENSSTUG00000038782.1"/>
</dbReference>
<dbReference type="GO" id="GO:0006637">
    <property type="term" value="P:acyl-CoA metabolic process"/>
    <property type="evidence" value="ECO:0007669"/>
    <property type="project" value="TreeGrafter"/>
</dbReference>
<keyword evidence="5" id="KW-0963">Cytoplasm</keyword>
<dbReference type="GO" id="GO:0005829">
    <property type="term" value="C:cytosol"/>
    <property type="evidence" value="ECO:0007669"/>
    <property type="project" value="TreeGrafter"/>
</dbReference>
<reference evidence="12" key="1">
    <citation type="submission" date="2025-08" db="UniProtKB">
        <authorList>
            <consortium name="Ensembl"/>
        </authorList>
    </citation>
    <scope>IDENTIFICATION</scope>
</reference>
<organism evidence="12 13">
    <name type="scientific">Salmo trutta</name>
    <name type="common">Brown trout</name>
    <dbReference type="NCBI Taxonomy" id="8032"/>
    <lineage>
        <taxon>Eukaryota</taxon>
        <taxon>Metazoa</taxon>
        <taxon>Chordata</taxon>
        <taxon>Craniata</taxon>
        <taxon>Vertebrata</taxon>
        <taxon>Euteleostomi</taxon>
        <taxon>Actinopterygii</taxon>
        <taxon>Neopterygii</taxon>
        <taxon>Teleostei</taxon>
        <taxon>Protacanthopterygii</taxon>
        <taxon>Salmoniformes</taxon>
        <taxon>Salmonidae</taxon>
        <taxon>Salmoninae</taxon>
        <taxon>Salmo</taxon>
    </lineage>
</organism>
<evidence type="ECO:0000256" key="6">
    <source>
        <dbReference type="ARBA" id="ARBA00022737"/>
    </source>
</evidence>
<keyword evidence="13" id="KW-1185">Reference proteome</keyword>
<dbReference type="UniPathway" id="UPA00199"/>
<evidence type="ECO:0000256" key="1">
    <source>
        <dbReference type="ARBA" id="ARBA00000295"/>
    </source>
</evidence>
<evidence type="ECO:0000256" key="7">
    <source>
        <dbReference type="ARBA" id="ARBA00022801"/>
    </source>
</evidence>
<evidence type="ECO:0000256" key="9">
    <source>
        <dbReference type="ARBA" id="ARBA00023098"/>
    </source>
</evidence>
<evidence type="ECO:0000256" key="3">
    <source>
        <dbReference type="ARBA" id="ARBA00004872"/>
    </source>
</evidence>
<dbReference type="SUPFAM" id="SSF54637">
    <property type="entry name" value="Thioesterase/thiol ester dehydrase-isomerase"/>
    <property type="match status" value="2"/>
</dbReference>
<dbReference type="InterPro" id="IPR040170">
    <property type="entry name" value="Cytosol_ACT"/>
</dbReference>
<feature type="domain" description="HotDog ACOT-type" evidence="11">
    <location>
        <begin position="205"/>
        <end position="316"/>
    </location>
</feature>
<feature type="region of interest" description="Disordered" evidence="10">
    <location>
        <begin position="554"/>
        <end position="574"/>
    </location>
</feature>
<dbReference type="GeneTree" id="ENSGT00940000156460"/>
<dbReference type="Gene3D" id="3.10.129.10">
    <property type="entry name" value="Hotdog Thioesterase"/>
    <property type="match status" value="2"/>
</dbReference>
<dbReference type="SUPFAM" id="SSF55961">
    <property type="entry name" value="Bet v1-like"/>
    <property type="match status" value="1"/>
</dbReference>
<dbReference type="GO" id="GO:0052689">
    <property type="term" value="F:carboxylic ester hydrolase activity"/>
    <property type="evidence" value="ECO:0007669"/>
    <property type="project" value="UniProtKB-KW"/>
</dbReference>
<accession>A0A674CYE5</accession>
<proteinExistence type="predicted"/>
<dbReference type="PANTHER" id="PTHR11049">
    <property type="entry name" value="ACYL COENZYME A THIOESTER HYDROLASE"/>
    <property type="match status" value="1"/>
</dbReference>
<keyword evidence="7" id="KW-0378">Hydrolase</keyword>
<dbReference type="InterPro" id="IPR006683">
    <property type="entry name" value="Thioestr_dom"/>
</dbReference>
<dbReference type="CDD" id="cd03442">
    <property type="entry name" value="BFIT_BACH"/>
    <property type="match status" value="2"/>
</dbReference>
<gene>
    <name evidence="12" type="primary">ACOT11</name>
</gene>
<name>A0A674CYE5_SALTR</name>
<dbReference type="InterPro" id="IPR023393">
    <property type="entry name" value="START-like_dom_sf"/>
</dbReference>
<sequence length="574" mass="64414">LGSFISAHETWGQHFIISWTPNMSRHQNGEEYRNPTEVKKSQIVMPCHANHRQELSVGELLKWMDSTACLSAERHAGCPCVTASVDDIHFEHTIGVGQVINIKAKVNRAFNTSMEVGIVVSCEDLFSDSHWRVCQAVATFVSQRTTGGKLRPLVPCTQAEQVEHSLAAERRRMRLVHSDIMKDLLTNKAFQQVEVQEAEKAVPAERTRVESVELVLPTHANHQVNTFGGQIMAWMENVATIAASRLCNAHPTLQSIDMFHFRGPSHVGDRLVLKAIVNNAFKNSMEVGVCAEAYQGEEPLRHINSAFMTFEIRDREGKPCMLPRIRPEPLEGRRRYQEAIARNKIRLDRKYIISCKQTEVPLSVPWDLSNQVYLSYNNVSALKMLAARNNWLLNSEKNKVSLYTLEEKQVLSFKVETEVDIPAERAFMLLSDLSKRVEWDPNYEWVSVCTHTPDSGGGGKVQDFILLASRRPPCDSGDPYVIALRSVTLPTHPPTEGYNRGEVLCAGFSILEISYFNQASPEVLPYISTDIAGLSSSFYGIFCACNTFLQENRGDHASTPQSQPPSSTLKSTQL</sequence>
<evidence type="ECO:0000256" key="4">
    <source>
        <dbReference type="ARBA" id="ARBA00022487"/>
    </source>
</evidence>
<feature type="compositionally biased region" description="Low complexity" evidence="10">
    <location>
        <begin position="558"/>
        <end position="574"/>
    </location>
</feature>
<dbReference type="AlphaFoldDB" id="A0A674CYE5"/>
<evidence type="ECO:0000256" key="10">
    <source>
        <dbReference type="SAM" id="MobiDB-lite"/>
    </source>
</evidence>
<comment type="catalytic activity">
    <reaction evidence="1">
        <text>butanoyl-CoA + H2O = butanoate + CoA + H(+)</text>
        <dbReference type="Rhea" id="RHEA:40111"/>
        <dbReference type="ChEBI" id="CHEBI:15377"/>
        <dbReference type="ChEBI" id="CHEBI:15378"/>
        <dbReference type="ChEBI" id="CHEBI:17968"/>
        <dbReference type="ChEBI" id="CHEBI:57287"/>
        <dbReference type="ChEBI" id="CHEBI:57371"/>
    </reaction>
    <physiologicalReaction direction="left-to-right" evidence="1">
        <dbReference type="Rhea" id="RHEA:40112"/>
    </physiologicalReaction>
</comment>
<comment type="subcellular location">
    <subcellularLocation>
        <location evidence="2">Cytoplasm</location>
    </subcellularLocation>
</comment>
<dbReference type="PANTHER" id="PTHR11049:SF1">
    <property type="entry name" value="ACYL-COENZYME A THIOESTERASE 11"/>
    <property type="match status" value="1"/>
</dbReference>
<dbReference type="InterPro" id="IPR002913">
    <property type="entry name" value="START_lipid-bd_dom"/>
</dbReference>
<dbReference type="PROSITE" id="PS51770">
    <property type="entry name" value="HOTDOG_ACOT"/>
    <property type="match status" value="2"/>
</dbReference>
<evidence type="ECO:0000256" key="2">
    <source>
        <dbReference type="ARBA" id="ARBA00004496"/>
    </source>
</evidence>
<dbReference type="GO" id="GO:0052816">
    <property type="term" value="F:long-chain fatty acyl-CoA hydrolase activity"/>
    <property type="evidence" value="ECO:0007669"/>
    <property type="project" value="TreeGrafter"/>
</dbReference>
<evidence type="ECO:0000313" key="13">
    <source>
        <dbReference type="Proteomes" id="UP000472277"/>
    </source>
</evidence>
<evidence type="ECO:0000256" key="5">
    <source>
        <dbReference type="ARBA" id="ARBA00022490"/>
    </source>
</evidence>
<keyword evidence="8" id="KW-0276">Fatty acid metabolism</keyword>
<dbReference type="GO" id="GO:0008289">
    <property type="term" value="F:lipid binding"/>
    <property type="evidence" value="ECO:0007669"/>
    <property type="project" value="InterPro"/>
</dbReference>
<dbReference type="FunFam" id="3.10.129.10:FF:000011">
    <property type="entry name" value="Acyl-coenzyme A thioesterase 11"/>
    <property type="match status" value="1"/>
</dbReference>